<comment type="caution">
    <text evidence="1">The sequence shown here is derived from an EMBL/GenBank/DDBJ whole genome shotgun (WGS) entry which is preliminary data.</text>
</comment>
<keyword evidence="2" id="KW-1185">Reference proteome</keyword>
<organism evidence="1 2">
    <name type="scientific">Ganoderma sinense ZZ0214-1</name>
    <dbReference type="NCBI Taxonomy" id="1077348"/>
    <lineage>
        <taxon>Eukaryota</taxon>
        <taxon>Fungi</taxon>
        <taxon>Dikarya</taxon>
        <taxon>Basidiomycota</taxon>
        <taxon>Agaricomycotina</taxon>
        <taxon>Agaricomycetes</taxon>
        <taxon>Polyporales</taxon>
        <taxon>Polyporaceae</taxon>
        <taxon>Ganoderma</taxon>
    </lineage>
</organism>
<dbReference type="OrthoDB" id="2803881at2759"/>
<dbReference type="AlphaFoldDB" id="A0A2G8SPF4"/>
<evidence type="ECO:0000313" key="2">
    <source>
        <dbReference type="Proteomes" id="UP000230002"/>
    </source>
</evidence>
<dbReference type="STRING" id="1077348.A0A2G8SPF4"/>
<proteinExistence type="predicted"/>
<gene>
    <name evidence="1" type="ORF">GSI_02379</name>
</gene>
<dbReference type="EMBL" id="AYKW01000003">
    <property type="protein sequence ID" value="PIL35649.1"/>
    <property type="molecule type" value="Genomic_DNA"/>
</dbReference>
<evidence type="ECO:0008006" key="3">
    <source>
        <dbReference type="Google" id="ProtNLM"/>
    </source>
</evidence>
<reference evidence="1 2" key="1">
    <citation type="journal article" date="2015" name="Sci. Rep.">
        <title>Chromosome-level genome map provides insights into diverse defense mechanisms in the medicinal fungus Ganoderma sinense.</title>
        <authorList>
            <person name="Zhu Y."/>
            <person name="Xu J."/>
            <person name="Sun C."/>
            <person name="Zhou S."/>
            <person name="Xu H."/>
            <person name="Nelson D.R."/>
            <person name="Qian J."/>
            <person name="Song J."/>
            <person name="Luo H."/>
            <person name="Xiang L."/>
            <person name="Li Y."/>
            <person name="Xu Z."/>
            <person name="Ji A."/>
            <person name="Wang L."/>
            <person name="Lu S."/>
            <person name="Hayward A."/>
            <person name="Sun W."/>
            <person name="Li X."/>
            <person name="Schwartz D.C."/>
            <person name="Wang Y."/>
            <person name="Chen S."/>
        </authorList>
    </citation>
    <scope>NUCLEOTIDE SEQUENCE [LARGE SCALE GENOMIC DNA]</scope>
    <source>
        <strain evidence="1 2">ZZ0214-1</strain>
    </source>
</reference>
<dbReference type="Proteomes" id="UP000230002">
    <property type="component" value="Unassembled WGS sequence"/>
</dbReference>
<dbReference type="InterPro" id="IPR032675">
    <property type="entry name" value="LRR_dom_sf"/>
</dbReference>
<sequence>MASISIPSSLPREVLNEVCFAALRPHRDATGLQTLTSLARTSRLFHEPAVNAIWRHVPNVLTLIRTLPEDLWLQTRITNDIRNDLVARYFRTRLGKSFKRPPVKSDFARLKHYAHRIERILYANTCLIPPAVLNALAAHFPAGTFLPNIRSFAYQYLIPPPSELNHSLEILFGLKLERIYVIGAASGPIGTKLSPNAESFDCIRALARICPKLSRLSIRLEPKPKRPLITVVPEMITAFQDLTYVFVSHILLDLPAILHLASLQNLEVLNAYLSDNIPQSNGLSLTSISPSRQAGYFPSLKNMSLEHRSLSLFTLLLKLVSSPDLDEVMLSIPETSDATCTSEDVSELLVELSLHTALTRITVSVDSSSPVTGPRFDSTTFTPLLALPGLCILDIDIAHPVDIDDELIASMAATWSDLTQLSLGVARPHSHTDISAFLATRTPTLFGLVPFALFCPHLEWLGLPLDTNLWSDPYAQNRLERRPGCGARLSQMTALDVGLSVVYDPVAVAAFLSDLFPELNGAWTAWQEVKDEEMSADLLILGRPRDLAAKWSQVADLVIQFAAVREQEEIYRQAHGQWNGEPEPELVEDAS</sequence>
<dbReference type="Gene3D" id="3.80.10.10">
    <property type="entry name" value="Ribonuclease Inhibitor"/>
    <property type="match status" value="1"/>
</dbReference>
<evidence type="ECO:0000313" key="1">
    <source>
        <dbReference type="EMBL" id="PIL35649.1"/>
    </source>
</evidence>
<protein>
    <recommendedName>
        <fullName evidence="3">F-box domain-containing protein</fullName>
    </recommendedName>
</protein>
<name>A0A2G8SPF4_9APHY</name>
<accession>A0A2G8SPF4</accession>